<dbReference type="SUPFAM" id="SSF63411">
    <property type="entry name" value="LuxS/MPP-like metallohydrolase"/>
    <property type="match status" value="4"/>
</dbReference>
<feature type="chain" id="PRO_5023072959" evidence="9">
    <location>
        <begin position="22"/>
        <end position="929"/>
    </location>
</feature>
<evidence type="ECO:0000256" key="1">
    <source>
        <dbReference type="ARBA" id="ARBA00001947"/>
    </source>
</evidence>
<dbReference type="Pfam" id="PF00675">
    <property type="entry name" value="Peptidase_M16"/>
    <property type="match status" value="1"/>
</dbReference>
<keyword evidence="13" id="KW-1185">Reference proteome</keyword>
<keyword evidence="6" id="KW-0862">Zinc</keyword>
<evidence type="ECO:0000256" key="6">
    <source>
        <dbReference type="ARBA" id="ARBA00022833"/>
    </source>
</evidence>
<evidence type="ECO:0000313" key="12">
    <source>
        <dbReference type="EMBL" id="KAA2238982.1"/>
    </source>
</evidence>
<dbReference type="RefSeq" id="WP_149840161.1">
    <property type="nucleotide sequence ID" value="NZ_VUOC01000004.1"/>
</dbReference>
<evidence type="ECO:0000256" key="4">
    <source>
        <dbReference type="ARBA" id="ARBA00022723"/>
    </source>
</evidence>
<dbReference type="InterPro" id="IPR011249">
    <property type="entry name" value="Metalloenz_LuxS/M16"/>
</dbReference>
<proteinExistence type="inferred from homology"/>
<evidence type="ECO:0000256" key="3">
    <source>
        <dbReference type="ARBA" id="ARBA00022670"/>
    </source>
</evidence>
<dbReference type="InterPro" id="IPR001431">
    <property type="entry name" value="Pept_M16_Zn_BS"/>
</dbReference>
<comment type="similarity">
    <text evidence="2 8">Belongs to the peptidase M16 family.</text>
</comment>
<keyword evidence="7" id="KW-0482">Metalloprotease</keyword>
<name>A0A5B2VL15_9BACT</name>
<feature type="domain" description="Peptidase M16 C-terminal" evidence="11">
    <location>
        <begin position="681"/>
        <end position="859"/>
    </location>
</feature>
<dbReference type="Pfam" id="PF05193">
    <property type="entry name" value="Peptidase_M16_C"/>
    <property type="match status" value="2"/>
</dbReference>
<evidence type="ECO:0000256" key="8">
    <source>
        <dbReference type="RuleBase" id="RU004447"/>
    </source>
</evidence>
<dbReference type="EMBL" id="VUOC01000004">
    <property type="protein sequence ID" value="KAA2238982.1"/>
    <property type="molecule type" value="Genomic_DNA"/>
</dbReference>
<gene>
    <name evidence="12" type="ORF">F0L74_22470</name>
</gene>
<evidence type="ECO:0000259" key="11">
    <source>
        <dbReference type="Pfam" id="PF05193"/>
    </source>
</evidence>
<evidence type="ECO:0000256" key="7">
    <source>
        <dbReference type="ARBA" id="ARBA00023049"/>
    </source>
</evidence>
<keyword evidence="3" id="KW-0645">Protease</keyword>
<evidence type="ECO:0000256" key="5">
    <source>
        <dbReference type="ARBA" id="ARBA00022801"/>
    </source>
</evidence>
<dbReference type="Gene3D" id="3.30.830.10">
    <property type="entry name" value="Metalloenzyme, LuxS/M16 peptidase-like"/>
    <property type="match status" value="4"/>
</dbReference>
<organism evidence="12 13">
    <name type="scientific">Chitinophaga agrisoli</name>
    <dbReference type="NCBI Taxonomy" id="2607653"/>
    <lineage>
        <taxon>Bacteria</taxon>
        <taxon>Pseudomonadati</taxon>
        <taxon>Bacteroidota</taxon>
        <taxon>Chitinophagia</taxon>
        <taxon>Chitinophagales</taxon>
        <taxon>Chitinophagaceae</taxon>
        <taxon>Chitinophaga</taxon>
    </lineage>
</organism>
<dbReference type="InterPro" id="IPR050626">
    <property type="entry name" value="Peptidase_M16"/>
</dbReference>
<keyword evidence="4" id="KW-0479">Metal-binding</keyword>
<dbReference type="GO" id="GO:0046872">
    <property type="term" value="F:metal ion binding"/>
    <property type="evidence" value="ECO:0007669"/>
    <property type="project" value="UniProtKB-KW"/>
</dbReference>
<evidence type="ECO:0000256" key="9">
    <source>
        <dbReference type="SAM" id="SignalP"/>
    </source>
</evidence>
<feature type="domain" description="Peptidase M16 C-terminal" evidence="11">
    <location>
        <begin position="202"/>
        <end position="384"/>
    </location>
</feature>
<keyword evidence="5" id="KW-0378">Hydrolase</keyword>
<feature type="signal peptide" evidence="9">
    <location>
        <begin position="1"/>
        <end position="21"/>
    </location>
</feature>
<comment type="cofactor">
    <cofactor evidence="1">
        <name>Zn(2+)</name>
        <dbReference type="ChEBI" id="CHEBI:29105"/>
    </cofactor>
</comment>
<feature type="domain" description="Peptidase M16 N-terminal" evidence="10">
    <location>
        <begin position="49"/>
        <end position="163"/>
    </location>
</feature>
<sequence>MYIKQLTISTLALLGMQQAIAQRIPADPALKTGRLPNGFTYYIRHNEMPRNRAQFYLVNKAGSVLEDDDQRGLAHFLEHMNFNGTKHFPKNELVNRLQQAGIQFGAELNAYTTFDETVYQLPIATDEAGMVDLAMRVMRDWAQEATLDPQEIEKERGIVLEEERLGKSAMERMSRQTYPVMLNHSRYAERLPIGIDSILQHFQRPAIKRFLDDWYRPDLQALIVVGDIDVAQIERMIKTQFGSLRQPKHPRLRPRYEIPLAGTNQFLVVTDKEADATQLQLIIKHKAAPLRTEADYLASLQRSLFNQLLNRRRYMESSQERNPAYVSASMGIQALLGDLDAFQFSVTAKEGQLASAFRQTWAIVERVRRYGFTPGELAQAKQQYVRNLEATLSETDKTPSVNFVKEYQRHFLQGEATPGIRWEHDFVQAKIDAITLDDIQAVANNYLKEKDRDILILAPEKDRSSLPGVDTIETWLREMGSTKLDTYKEDTTQRPLMTTIPKGGSTVSTDSLPSIQVQMLTLSNGVKVVLKPTRFKNDEIRFKAFAPGGTSVYDDSLYDAAASADKLIGSMGLGTLNPMQVTAALNGKIVEVVPYIAARAQGVQGACSPRDLETALQLVYLQFTQPRKDTILYNNIISRSQATLPNRYADPNNIFNDTMSYVMGSYHYRNAPPDLAKLNRITLQRSFDIYKERFANAAAFTFVFTGSFDTDSIRPLLEQYLGALPATGHKETAIDRGIHLPAGRLEKTVRAGAADKALVRLIVSGDYPYGAVNNQVLNALGQILQIRLLQGLRETAAEVYSPSVQFTYNKYPKNRYGFIIAFGCAPANVQHLVTLVLQEMQSLRDKGASPEEVEKVKAATRHNTELALKDNSFWLSYLSGQLENSEDLLEVQHVQERLNAVTPQALQHAAQLYLTDKNLLQFALLPAGQ</sequence>
<comment type="caution">
    <text evidence="12">The sequence shown here is derived from an EMBL/GenBank/DDBJ whole genome shotgun (WGS) entry which is preliminary data.</text>
</comment>
<dbReference type="GO" id="GO:0006508">
    <property type="term" value="P:proteolysis"/>
    <property type="evidence" value="ECO:0007669"/>
    <property type="project" value="UniProtKB-KW"/>
</dbReference>
<accession>A0A5B2VL15</accession>
<reference evidence="12 13" key="2">
    <citation type="submission" date="2019-09" db="EMBL/GenBank/DDBJ databases">
        <authorList>
            <person name="Jin C."/>
        </authorList>
    </citation>
    <scope>NUCLEOTIDE SEQUENCE [LARGE SCALE GENOMIC DNA]</scope>
    <source>
        <strain evidence="12 13">BN140078</strain>
    </source>
</reference>
<evidence type="ECO:0000313" key="13">
    <source>
        <dbReference type="Proteomes" id="UP000324611"/>
    </source>
</evidence>
<dbReference type="InterPro" id="IPR007863">
    <property type="entry name" value="Peptidase_M16_C"/>
</dbReference>
<dbReference type="PROSITE" id="PS00143">
    <property type="entry name" value="INSULINASE"/>
    <property type="match status" value="1"/>
</dbReference>
<dbReference type="AlphaFoldDB" id="A0A5B2VL15"/>
<dbReference type="Proteomes" id="UP000324611">
    <property type="component" value="Unassembled WGS sequence"/>
</dbReference>
<protein>
    <submittedName>
        <fullName evidence="12">Insulinase family protein</fullName>
    </submittedName>
</protein>
<dbReference type="GO" id="GO:0004222">
    <property type="term" value="F:metalloendopeptidase activity"/>
    <property type="evidence" value="ECO:0007669"/>
    <property type="project" value="InterPro"/>
</dbReference>
<reference evidence="12 13" key="1">
    <citation type="submission" date="2019-09" db="EMBL/GenBank/DDBJ databases">
        <title>Chitinophaga ginsengihumi sp. nov., isolated from soil of ginseng rhizosphere.</title>
        <authorList>
            <person name="Lee J."/>
        </authorList>
    </citation>
    <scope>NUCLEOTIDE SEQUENCE [LARGE SCALE GENOMIC DNA]</scope>
    <source>
        <strain evidence="12 13">BN140078</strain>
    </source>
</reference>
<dbReference type="PANTHER" id="PTHR43690:SF34">
    <property type="entry name" value="ZINC PROTEASE PQQL-LIKE"/>
    <property type="match status" value="1"/>
</dbReference>
<keyword evidence="9" id="KW-0732">Signal</keyword>
<dbReference type="InterPro" id="IPR011765">
    <property type="entry name" value="Pept_M16_N"/>
</dbReference>
<dbReference type="PANTHER" id="PTHR43690">
    <property type="entry name" value="NARDILYSIN"/>
    <property type="match status" value="1"/>
</dbReference>
<evidence type="ECO:0000256" key="2">
    <source>
        <dbReference type="ARBA" id="ARBA00007261"/>
    </source>
</evidence>
<evidence type="ECO:0000259" key="10">
    <source>
        <dbReference type="Pfam" id="PF00675"/>
    </source>
</evidence>